<keyword evidence="1" id="KW-0175">Coiled coil</keyword>
<feature type="compositionally biased region" description="Basic residues" evidence="2">
    <location>
        <begin position="84"/>
        <end position="102"/>
    </location>
</feature>
<proteinExistence type="predicted"/>
<name>A0A6C0DJU7_9ZZZZ</name>
<dbReference type="AlphaFoldDB" id="A0A6C0DJU7"/>
<reference evidence="3" key="1">
    <citation type="journal article" date="2020" name="Nature">
        <title>Giant virus diversity and host interactions through global metagenomics.</title>
        <authorList>
            <person name="Schulz F."/>
            <person name="Roux S."/>
            <person name="Paez-Espino D."/>
            <person name="Jungbluth S."/>
            <person name="Walsh D.A."/>
            <person name="Denef V.J."/>
            <person name="McMahon K.D."/>
            <person name="Konstantinidis K.T."/>
            <person name="Eloe-Fadrosh E.A."/>
            <person name="Kyrpides N.C."/>
            <person name="Woyke T."/>
        </authorList>
    </citation>
    <scope>NUCLEOTIDE SEQUENCE</scope>
    <source>
        <strain evidence="3">GVMAG-M-3300023174-207</strain>
    </source>
</reference>
<feature type="region of interest" description="Disordered" evidence="2">
    <location>
        <begin position="81"/>
        <end position="102"/>
    </location>
</feature>
<feature type="coiled-coil region" evidence="1">
    <location>
        <begin position="3"/>
        <end position="37"/>
    </location>
</feature>
<protein>
    <submittedName>
        <fullName evidence="3">Uncharacterized protein</fullName>
    </submittedName>
</protein>
<sequence length="102" mass="12597">MGLEHLLEEFYHAKDRLRELEDIINEYKDKIENEMDSQRTEYLESDNYYVERRKMSSETLKKSDCPKEVWSQYATRHSYTGLYIKKKGEKRRSRSPRRRSRR</sequence>
<accession>A0A6C0DJU7</accession>
<dbReference type="EMBL" id="MN739627">
    <property type="protein sequence ID" value="QHT16833.1"/>
    <property type="molecule type" value="Genomic_DNA"/>
</dbReference>
<organism evidence="3">
    <name type="scientific">viral metagenome</name>
    <dbReference type="NCBI Taxonomy" id="1070528"/>
    <lineage>
        <taxon>unclassified sequences</taxon>
        <taxon>metagenomes</taxon>
        <taxon>organismal metagenomes</taxon>
    </lineage>
</organism>
<evidence type="ECO:0000256" key="1">
    <source>
        <dbReference type="SAM" id="Coils"/>
    </source>
</evidence>
<evidence type="ECO:0000256" key="2">
    <source>
        <dbReference type="SAM" id="MobiDB-lite"/>
    </source>
</evidence>
<evidence type="ECO:0000313" key="3">
    <source>
        <dbReference type="EMBL" id="QHT16833.1"/>
    </source>
</evidence>